<proteinExistence type="predicted"/>
<dbReference type="AlphaFoldDB" id="D0LQD0"/>
<dbReference type="eggNOG" id="ENOG5031194">
    <property type="taxonomic scope" value="Bacteria"/>
</dbReference>
<dbReference type="RefSeq" id="WP_012831531.1">
    <property type="nucleotide sequence ID" value="NC_013440.1"/>
</dbReference>
<evidence type="ECO:0000313" key="1">
    <source>
        <dbReference type="EMBL" id="ACY18939.1"/>
    </source>
</evidence>
<sequence>MVVRFLDTLPAASVASMAMQGLARAIIRQMAVLLAVLAASGELASAGGNDVVLANLIDTSGGSPVGDESAFRSVTSELGVVLAPRLSSPADTLGFGGFELALDLGVTSIDNQGDYWRARQGSSAGASSHGGGTMPTLGVFARKGLWLPLPSFEVGAGMVHLLDSRMLAAQAYAKFALLEGYHDTLFPSVAFRGGVSRAMGQSDIDLTIISLDGSIGKELGIADTFNLTPYAGYNALLIIPRSELIDATPEQGDDAGMNYVFRDQDTILRHRIFVGARFRHNVFTAALEGQYTLEGASDDSQSGGMVTDDAAAQITVMSTLGVEF</sequence>
<dbReference type="KEGG" id="hoh:Hoch_6470"/>
<name>D0LQD0_HALO1</name>
<accession>D0LQD0</accession>
<dbReference type="EMBL" id="CP001804">
    <property type="protein sequence ID" value="ACY18939.1"/>
    <property type="molecule type" value="Genomic_DNA"/>
</dbReference>
<keyword evidence="2" id="KW-1185">Reference proteome</keyword>
<evidence type="ECO:0000313" key="2">
    <source>
        <dbReference type="Proteomes" id="UP000001880"/>
    </source>
</evidence>
<dbReference type="Proteomes" id="UP000001880">
    <property type="component" value="Chromosome"/>
</dbReference>
<reference evidence="1 2" key="1">
    <citation type="journal article" date="2010" name="Stand. Genomic Sci.">
        <title>Complete genome sequence of Haliangium ochraceum type strain (SMP-2).</title>
        <authorList>
            <consortium name="US DOE Joint Genome Institute (JGI-PGF)"/>
            <person name="Ivanova N."/>
            <person name="Daum C."/>
            <person name="Lang E."/>
            <person name="Abt B."/>
            <person name="Kopitz M."/>
            <person name="Saunders E."/>
            <person name="Lapidus A."/>
            <person name="Lucas S."/>
            <person name="Glavina Del Rio T."/>
            <person name="Nolan M."/>
            <person name="Tice H."/>
            <person name="Copeland A."/>
            <person name="Cheng J.F."/>
            <person name="Chen F."/>
            <person name="Bruce D."/>
            <person name="Goodwin L."/>
            <person name="Pitluck S."/>
            <person name="Mavromatis K."/>
            <person name="Pati A."/>
            <person name="Mikhailova N."/>
            <person name="Chen A."/>
            <person name="Palaniappan K."/>
            <person name="Land M."/>
            <person name="Hauser L."/>
            <person name="Chang Y.J."/>
            <person name="Jeffries C.D."/>
            <person name="Detter J.C."/>
            <person name="Brettin T."/>
            <person name="Rohde M."/>
            <person name="Goker M."/>
            <person name="Bristow J."/>
            <person name="Markowitz V."/>
            <person name="Eisen J.A."/>
            <person name="Hugenholtz P."/>
            <person name="Kyrpides N.C."/>
            <person name="Klenk H.P."/>
        </authorList>
    </citation>
    <scope>NUCLEOTIDE SEQUENCE [LARGE SCALE GENOMIC DNA]</scope>
    <source>
        <strain evidence="2">DSM 14365 / CIP 107738 / JCM 11303 / AJ 13395 / SMP-2</strain>
    </source>
</reference>
<dbReference type="OrthoDB" id="5394858at2"/>
<organism evidence="1 2">
    <name type="scientific">Haliangium ochraceum (strain DSM 14365 / JCM 11303 / SMP-2)</name>
    <dbReference type="NCBI Taxonomy" id="502025"/>
    <lineage>
        <taxon>Bacteria</taxon>
        <taxon>Pseudomonadati</taxon>
        <taxon>Myxococcota</taxon>
        <taxon>Polyangia</taxon>
        <taxon>Haliangiales</taxon>
        <taxon>Kofleriaceae</taxon>
        <taxon>Haliangium</taxon>
    </lineage>
</organism>
<protein>
    <submittedName>
        <fullName evidence="1">Uncharacterized protein</fullName>
    </submittedName>
</protein>
<dbReference type="HOGENOM" id="CLU_857299_0_0_7"/>
<dbReference type="STRING" id="502025.Hoch_6470"/>
<gene>
    <name evidence="1" type="ordered locus">Hoch_6470</name>
</gene>